<evidence type="ECO:0000256" key="5">
    <source>
        <dbReference type="ARBA" id="ARBA00023242"/>
    </source>
</evidence>
<evidence type="ECO:0000256" key="8">
    <source>
        <dbReference type="ARBA" id="ARBA00063722"/>
    </source>
</evidence>
<comment type="function">
    <text evidence="9">Plays role in pre-mRNA splicing.</text>
</comment>
<gene>
    <name evidence="11" type="primary">LOC111106006</name>
</gene>
<evidence type="ECO:0000256" key="7">
    <source>
        <dbReference type="ARBA" id="ARBA00060348"/>
    </source>
</evidence>
<dbReference type="Proteomes" id="UP000694844">
    <property type="component" value="Chromosome 8"/>
</dbReference>
<evidence type="ECO:0000313" key="10">
    <source>
        <dbReference type="Proteomes" id="UP000694844"/>
    </source>
</evidence>
<comment type="function">
    <text evidence="7">Essential role in pre-mRNA splicing. Required in cell cycle progression for S/G(2) transition.</text>
</comment>
<proteinExistence type="inferred from homology"/>
<comment type="subcellular location">
    <subcellularLocation>
        <location evidence="1 9">Nucleus</location>
    </subcellularLocation>
</comment>
<evidence type="ECO:0000256" key="9">
    <source>
        <dbReference type="PIRNR" id="PIRNR017199"/>
    </source>
</evidence>
<dbReference type="GO" id="GO:0005681">
    <property type="term" value="C:spliceosomal complex"/>
    <property type="evidence" value="ECO:0007669"/>
    <property type="project" value="TreeGrafter"/>
</dbReference>
<dbReference type="AlphaFoldDB" id="A0A8B8AZM8"/>
<dbReference type="PANTHER" id="PTHR12052">
    <property type="entry name" value="THIOREDOXIN-LIKE PROTEN 4A, 4B"/>
    <property type="match status" value="1"/>
</dbReference>
<comment type="subunit">
    <text evidence="8">Homodimer. Interacts with the U5-102 kDa protein subunit of the spliceosome.</text>
</comment>
<protein>
    <recommendedName>
        <fullName evidence="9">Thioredoxin-like protein</fullName>
    </recommendedName>
</protein>
<dbReference type="GO" id="GO:0000398">
    <property type="term" value="P:mRNA splicing, via spliceosome"/>
    <property type="evidence" value="ECO:0007669"/>
    <property type="project" value="InterPro"/>
</dbReference>
<dbReference type="GeneID" id="111106006"/>
<evidence type="ECO:0000256" key="4">
    <source>
        <dbReference type="ARBA" id="ARBA00023187"/>
    </source>
</evidence>
<evidence type="ECO:0000256" key="1">
    <source>
        <dbReference type="ARBA" id="ARBA00004123"/>
    </source>
</evidence>
<dbReference type="InterPro" id="IPR004123">
    <property type="entry name" value="Dim1"/>
</dbReference>
<keyword evidence="3 9" id="KW-0507">mRNA processing</keyword>
<dbReference type="Pfam" id="PF02966">
    <property type="entry name" value="DIM1"/>
    <property type="match status" value="1"/>
</dbReference>
<dbReference type="KEGG" id="cvn:111106006"/>
<sequence length="156" mass="18018">MIYFRFDMSYLLDTLETKEAIDKAITKTTDVVLVLRFGRNEDSTCLQLDHLLAKCAPELSNMARVFLVDVDKVPVYTKYFDITLIPSTIFFFNAQHIKVDWGTPDHTKFVGSFRNKQDLIDVVEVIYRGAMRGKVIVRSPLDQASVPKYELIYKDI</sequence>
<name>A0A8B8AZM8_CRAVI</name>
<dbReference type="RefSeq" id="XP_022296223.1">
    <property type="nucleotide sequence ID" value="XM_022440515.1"/>
</dbReference>
<keyword evidence="10" id="KW-1185">Reference proteome</keyword>
<dbReference type="SMART" id="SM01410">
    <property type="entry name" value="DIM1"/>
    <property type="match status" value="1"/>
</dbReference>
<evidence type="ECO:0000256" key="6">
    <source>
        <dbReference type="ARBA" id="ARBA00023306"/>
    </source>
</evidence>
<evidence type="ECO:0000256" key="2">
    <source>
        <dbReference type="ARBA" id="ARBA00008241"/>
    </source>
</evidence>
<accession>A0A8B8AZM8</accession>
<dbReference type="OrthoDB" id="147752at2759"/>
<dbReference type="GO" id="GO:0046540">
    <property type="term" value="C:U4/U6 x U5 tri-snRNP complex"/>
    <property type="evidence" value="ECO:0007669"/>
    <property type="project" value="UniProtKB-UniRule"/>
</dbReference>
<keyword evidence="4 9" id="KW-0508">mRNA splicing</keyword>
<dbReference type="InterPro" id="IPR036249">
    <property type="entry name" value="Thioredoxin-like_sf"/>
</dbReference>
<dbReference type="GO" id="GO:0005682">
    <property type="term" value="C:U5 snRNP"/>
    <property type="evidence" value="ECO:0007669"/>
    <property type="project" value="UniProtKB-UniRule"/>
</dbReference>
<evidence type="ECO:0000256" key="3">
    <source>
        <dbReference type="ARBA" id="ARBA00022664"/>
    </source>
</evidence>
<dbReference type="PANTHER" id="PTHR12052:SF4">
    <property type="entry name" value="THIOREDOXIN-LIKE PROTEIN 4B"/>
    <property type="match status" value="1"/>
</dbReference>
<keyword evidence="6" id="KW-0131">Cell cycle</keyword>
<keyword evidence="5 9" id="KW-0539">Nucleus</keyword>
<dbReference type="PIRSF" id="PIRSF017199">
    <property type="entry name" value="mRNA_splic_U5"/>
    <property type="match status" value="1"/>
</dbReference>
<organism evidence="10 11">
    <name type="scientific">Crassostrea virginica</name>
    <name type="common">Eastern oyster</name>
    <dbReference type="NCBI Taxonomy" id="6565"/>
    <lineage>
        <taxon>Eukaryota</taxon>
        <taxon>Metazoa</taxon>
        <taxon>Spiralia</taxon>
        <taxon>Lophotrochozoa</taxon>
        <taxon>Mollusca</taxon>
        <taxon>Bivalvia</taxon>
        <taxon>Autobranchia</taxon>
        <taxon>Pteriomorphia</taxon>
        <taxon>Ostreida</taxon>
        <taxon>Ostreoidea</taxon>
        <taxon>Ostreidae</taxon>
        <taxon>Crassostrea</taxon>
    </lineage>
</organism>
<comment type="similarity">
    <text evidence="2 9">Belongs to the DIM1 family.</text>
</comment>
<dbReference type="FunFam" id="3.40.30.10:FF:000059">
    <property type="entry name" value="Thioredoxin-like protein"/>
    <property type="match status" value="1"/>
</dbReference>
<dbReference type="SUPFAM" id="SSF52833">
    <property type="entry name" value="Thioredoxin-like"/>
    <property type="match status" value="1"/>
</dbReference>
<reference evidence="11" key="1">
    <citation type="submission" date="2025-08" db="UniProtKB">
        <authorList>
            <consortium name="RefSeq"/>
        </authorList>
    </citation>
    <scope>IDENTIFICATION</scope>
    <source>
        <tissue evidence="11">Whole sample</tissue>
    </source>
</reference>
<evidence type="ECO:0000313" key="11">
    <source>
        <dbReference type="RefSeq" id="XP_022296223.1"/>
    </source>
</evidence>
<dbReference type="Gene3D" id="3.40.30.10">
    <property type="entry name" value="Glutaredoxin"/>
    <property type="match status" value="1"/>
</dbReference>